<dbReference type="RefSeq" id="WP_013644749.1">
    <property type="nucleotide sequence ID" value="NC_015216.1"/>
</dbReference>
<evidence type="ECO:0000313" key="2">
    <source>
        <dbReference type="EMBL" id="ADZ09398.1"/>
    </source>
</evidence>
<reference evidence="3" key="1">
    <citation type="submission" date="2011-02" db="EMBL/GenBank/DDBJ databases">
        <title>Complete sequence of Methanobacterium sp. AL-21.</title>
        <authorList>
            <consortium name="US DOE Joint Genome Institute"/>
            <person name="Lucas S."/>
            <person name="Copeland A."/>
            <person name="Lapidus A."/>
            <person name="Cheng J.-F."/>
            <person name="Goodwin L."/>
            <person name="Pitluck S."/>
            <person name="Chertkov O."/>
            <person name="Detter J.C."/>
            <person name="Han C."/>
            <person name="Tapia R."/>
            <person name="Land M."/>
            <person name="Hauser L."/>
            <person name="Kyrpides N."/>
            <person name="Ivanova N."/>
            <person name="Mikhailova N."/>
            <person name="Pagani I."/>
            <person name="Cadillo-Quiroz H."/>
            <person name="Imachi H."/>
            <person name="Zinder S."/>
            <person name="Liu W."/>
            <person name="Woyke T."/>
        </authorList>
    </citation>
    <scope>NUCLEOTIDE SEQUENCE [LARGE SCALE GENOMIC DNA]</scope>
    <source>
        <strain evidence="3">AL-21</strain>
    </source>
</reference>
<dbReference type="eggNOG" id="arCOG06495">
    <property type="taxonomic scope" value="Archaea"/>
</dbReference>
<name>F0T683_METLA</name>
<protein>
    <submittedName>
        <fullName evidence="2">Uncharacterized protein</fullName>
    </submittedName>
</protein>
<keyword evidence="1" id="KW-0812">Transmembrane</keyword>
<dbReference type="AlphaFoldDB" id="F0T683"/>
<organism evidence="2 3">
    <name type="scientific">Methanobacterium lacus (strain AL-21)</name>
    <dbReference type="NCBI Taxonomy" id="877455"/>
    <lineage>
        <taxon>Archaea</taxon>
        <taxon>Methanobacteriati</taxon>
        <taxon>Methanobacteriota</taxon>
        <taxon>Methanomada group</taxon>
        <taxon>Methanobacteria</taxon>
        <taxon>Methanobacteriales</taxon>
        <taxon>Methanobacteriaceae</taxon>
        <taxon>Methanobacterium</taxon>
    </lineage>
</organism>
<keyword evidence="3" id="KW-1185">Reference proteome</keyword>
<dbReference type="Proteomes" id="UP000007490">
    <property type="component" value="Chromosome"/>
</dbReference>
<accession>F0T683</accession>
<dbReference type="STRING" id="877455.Metbo_1154"/>
<sequence length="370" mass="40420">MDDKGYAFTPLVLLLFIPVIIIGVSFSGIVNELNSLSSIAIAGDVTTTVATNVIKAIRDDTADAGRNAAYTATREVIDNYNGNNNPFFGKTAPSDSQTYIETNTLAMLNQNITNTCRALEQQTGRNITINGFAINPSDTSSVAIFDSGDMNITQSDPFGFNITLTSVPVTITQSSTSNNQSFNLNTPPMNVYVSVAKLEDPYIWINTYARNSSVIIPYPYYTQSSNLIGGNASNIYHFADKVSSGKLNYLNEELIGSNETSGFGYMPYYFPDTHGLSFFDRLENRTNNTSVSPPSARMSTFILWNPVWENVPGYTPSYLDHEYFAGINGTPINTTHSGVNTLVSDPLGSTFFLTATYKNLLGLDGTPYAY</sequence>
<dbReference type="EMBL" id="CP002551">
    <property type="protein sequence ID" value="ADZ09398.1"/>
    <property type="molecule type" value="Genomic_DNA"/>
</dbReference>
<dbReference type="OrthoDB" id="69718at2157"/>
<evidence type="ECO:0000313" key="3">
    <source>
        <dbReference type="Proteomes" id="UP000007490"/>
    </source>
</evidence>
<dbReference type="GeneID" id="10277604"/>
<dbReference type="HOGENOM" id="CLU_782153_0_0_2"/>
<dbReference type="KEGG" id="mel:Metbo_1154"/>
<proteinExistence type="predicted"/>
<feature type="transmembrane region" description="Helical" evidence="1">
    <location>
        <begin position="6"/>
        <end position="30"/>
    </location>
</feature>
<keyword evidence="1" id="KW-0472">Membrane</keyword>
<evidence type="ECO:0000256" key="1">
    <source>
        <dbReference type="SAM" id="Phobius"/>
    </source>
</evidence>
<reference evidence="2 3" key="2">
    <citation type="journal article" date="2014" name="Int. J. Syst. Evol. Microbiol.">
        <title>Methanobacterium paludis sp. nov. and a novel strain of Methanobacterium lacus isolated from northern peatlands.</title>
        <authorList>
            <person name="Cadillo-Quiroz H."/>
            <person name="Brauer S.L."/>
            <person name="Goodson N."/>
            <person name="Yavitt J.B."/>
            <person name="Zinder S.H."/>
        </authorList>
    </citation>
    <scope>NUCLEOTIDE SEQUENCE [LARGE SCALE GENOMIC DNA]</scope>
    <source>
        <strain evidence="2 3">AL-21</strain>
    </source>
</reference>
<gene>
    <name evidence="2" type="ordered locus">Metbo_1154</name>
</gene>
<keyword evidence="1" id="KW-1133">Transmembrane helix</keyword>